<evidence type="ECO:0000313" key="2">
    <source>
        <dbReference type="EMBL" id="KAF1802594.1"/>
    </source>
</evidence>
<accession>A0A8H4F2I8</accession>
<feature type="compositionally biased region" description="Basic and acidic residues" evidence="1">
    <location>
        <begin position="291"/>
        <end position="306"/>
    </location>
</feature>
<evidence type="ECO:0000313" key="3">
    <source>
        <dbReference type="Proteomes" id="UP000469890"/>
    </source>
</evidence>
<evidence type="ECO:0000256" key="1">
    <source>
        <dbReference type="SAM" id="MobiDB-lite"/>
    </source>
</evidence>
<feature type="region of interest" description="Disordered" evidence="1">
    <location>
        <begin position="237"/>
        <end position="318"/>
    </location>
</feature>
<feature type="compositionally biased region" description="Basic residues" evidence="1">
    <location>
        <begin position="1"/>
        <end position="10"/>
    </location>
</feature>
<feature type="compositionally biased region" description="Acidic residues" evidence="1">
    <location>
        <begin position="307"/>
        <end position="317"/>
    </location>
</feature>
<feature type="compositionally biased region" description="Polar residues" evidence="1">
    <location>
        <begin position="97"/>
        <end position="108"/>
    </location>
</feature>
<feature type="compositionally biased region" description="Basic and acidic residues" evidence="1">
    <location>
        <begin position="40"/>
        <end position="56"/>
    </location>
</feature>
<feature type="compositionally biased region" description="Polar residues" evidence="1">
    <location>
        <begin position="146"/>
        <end position="191"/>
    </location>
</feature>
<protein>
    <submittedName>
        <fullName evidence="2">Uncharacterized protein</fullName>
    </submittedName>
</protein>
<reference evidence="2 3" key="1">
    <citation type="submission" date="2019-09" db="EMBL/GenBank/DDBJ databases">
        <authorList>
            <consortium name="DOE Joint Genome Institute"/>
            <person name="Mondo S.J."/>
            <person name="Navarro-Mendoza M.I."/>
            <person name="Perez-Arques C."/>
            <person name="Panchal S."/>
            <person name="Nicolas F.E."/>
            <person name="Ganguly P."/>
            <person name="Pangilinan J."/>
            <person name="Grigoriev I."/>
            <person name="Heitman J."/>
            <person name="Sanya K."/>
            <person name="Garre V."/>
        </authorList>
    </citation>
    <scope>NUCLEOTIDE SEQUENCE [LARGE SCALE GENOMIC DNA]</scope>
    <source>
        <strain evidence="2 3">MU402</strain>
    </source>
</reference>
<feature type="region of interest" description="Disordered" evidence="1">
    <location>
        <begin position="1"/>
        <end position="191"/>
    </location>
</feature>
<feature type="region of interest" description="Disordered" evidence="1">
    <location>
        <begin position="385"/>
        <end position="452"/>
    </location>
</feature>
<dbReference type="AlphaFoldDB" id="A0A8H4F2I8"/>
<feature type="compositionally biased region" description="Polar residues" evidence="1">
    <location>
        <begin position="397"/>
        <end position="411"/>
    </location>
</feature>
<organism evidence="2 3">
    <name type="scientific">Mucor circinelloides f. lusitanicus</name>
    <name type="common">Mucor racemosus var. lusitanicus</name>
    <dbReference type="NCBI Taxonomy" id="29924"/>
    <lineage>
        <taxon>Eukaryota</taxon>
        <taxon>Fungi</taxon>
        <taxon>Fungi incertae sedis</taxon>
        <taxon>Mucoromycota</taxon>
        <taxon>Mucoromycotina</taxon>
        <taxon>Mucoromycetes</taxon>
        <taxon>Mucorales</taxon>
        <taxon>Mucorineae</taxon>
        <taxon>Mucoraceae</taxon>
        <taxon>Mucor</taxon>
    </lineage>
</organism>
<comment type="caution">
    <text evidence="2">The sequence shown here is derived from an EMBL/GenBank/DDBJ whole genome shotgun (WGS) entry which is preliminary data.</text>
</comment>
<gene>
    <name evidence="2" type="ORF">FB192DRAFT_1378845</name>
</gene>
<name>A0A8H4F2I8_MUCCL</name>
<dbReference type="Proteomes" id="UP000469890">
    <property type="component" value="Unassembled WGS sequence"/>
</dbReference>
<feature type="compositionally biased region" description="Basic and acidic residues" evidence="1">
    <location>
        <begin position="420"/>
        <end position="446"/>
    </location>
</feature>
<feature type="region of interest" description="Disordered" evidence="1">
    <location>
        <begin position="342"/>
        <end position="369"/>
    </location>
</feature>
<sequence length="452" mass="50034">MATAQGKKKVQSAQNKKIDSYFKPVPKSDMSTMSKPSNKRQLENDENTTHNDENRKKVLAPSNTQPTKRQFGDVKGGLSAKANQTVIRQPLTDKNPKNPTIPSINNLKTMHPKRKKPSPSFAVLCDEDIEKGVEKAPTPPIRDSQESFFDSQDVNSQTTDSQAVDGQSLDSQTHTDSQNTPSQLQLNTQCIQEGDDLNTQWTAVTSSPINIYKDADAESQLFGGDDEPLPVMIPHIRKHSTSNKPGKENYAGKENQIEATEEEGRPLNPDGFLSLLDVESPNLEESSVCNDEAKSEKEADDFFHHDDEDDDDDEGDSDLFAKTVDTTIKFKDVPIARSTTLLDDDDNGFFSDNNEEESTTFLDLESDDEGPFVDPAIDFSVTEFESAPGESFKEPSPSYTLSLEQPESISQVHMPLPNPRGKDILEKLGYDKKSSKDSSKTNHAEESSLSTP</sequence>
<proteinExistence type="predicted"/>
<dbReference type="EMBL" id="JAAECE010000004">
    <property type="protein sequence ID" value="KAF1802594.1"/>
    <property type="molecule type" value="Genomic_DNA"/>
</dbReference>